<keyword evidence="2" id="KW-1185">Reference proteome</keyword>
<accession>A0ABS8BJ00</accession>
<name>A0ABS8BJ00_9NEIS</name>
<proteinExistence type="predicted"/>
<evidence type="ECO:0000313" key="2">
    <source>
        <dbReference type="Proteomes" id="UP001198034"/>
    </source>
</evidence>
<gene>
    <name evidence="1" type="ORF">LG219_05245</name>
</gene>
<dbReference type="EMBL" id="JAJAWG010000002">
    <property type="protein sequence ID" value="MCB5195692.1"/>
    <property type="molecule type" value="Genomic_DNA"/>
</dbReference>
<sequence length="208" mass="23207">MSETREAGALILSQLEMFNETVKLYEAVIQPEVFESMEKLVIEATEGQGWIGGYYESNSEIWLAPEIWNAAESSEDPALRAGFTLVNFNEEDDSYLIAALCGYASASAGFKFFIDTKAFGGKPVWNKNFQAWAEKSPKSIQNIQALGFRDLGKGEFFLPVQLDAEELSNAYRTNDFEVALEPLQNALEIIKHSQKLFDQILNDAPSNG</sequence>
<organism evidence="1 2">
    <name type="scientific">Deefgea salmonis</name>
    <dbReference type="NCBI Taxonomy" id="2875502"/>
    <lineage>
        <taxon>Bacteria</taxon>
        <taxon>Pseudomonadati</taxon>
        <taxon>Pseudomonadota</taxon>
        <taxon>Betaproteobacteria</taxon>
        <taxon>Neisseriales</taxon>
        <taxon>Chitinibacteraceae</taxon>
        <taxon>Deefgea</taxon>
    </lineage>
</organism>
<dbReference type="Proteomes" id="UP001198034">
    <property type="component" value="Unassembled WGS sequence"/>
</dbReference>
<reference evidence="1 2" key="1">
    <citation type="submission" date="2021-10" db="EMBL/GenBank/DDBJ databases">
        <authorList>
            <person name="Chen M."/>
        </authorList>
    </citation>
    <scope>NUCLEOTIDE SEQUENCE [LARGE SCALE GENOMIC DNA]</scope>
    <source>
        <strain evidence="1 2">H3-26</strain>
    </source>
</reference>
<protein>
    <submittedName>
        <fullName evidence="1">Uncharacterized protein</fullName>
    </submittedName>
</protein>
<comment type="caution">
    <text evidence="1">The sequence shown here is derived from an EMBL/GenBank/DDBJ whole genome shotgun (WGS) entry which is preliminary data.</text>
</comment>
<dbReference type="RefSeq" id="WP_226763482.1">
    <property type="nucleotide sequence ID" value="NZ_JAJAWG010000002.1"/>
</dbReference>
<evidence type="ECO:0000313" key="1">
    <source>
        <dbReference type="EMBL" id="MCB5195692.1"/>
    </source>
</evidence>